<evidence type="ECO:0000256" key="4">
    <source>
        <dbReference type="ARBA" id="ARBA00022741"/>
    </source>
</evidence>
<dbReference type="GO" id="GO:0004825">
    <property type="term" value="F:methionine-tRNA ligase activity"/>
    <property type="evidence" value="ECO:0007669"/>
    <property type="project" value="UniProtKB-EC"/>
</dbReference>
<feature type="domain" description="Methionyl-tRNA synthetase anticodon-binding" evidence="12">
    <location>
        <begin position="415"/>
        <end position="528"/>
    </location>
</feature>
<dbReference type="SUPFAM" id="SSF52374">
    <property type="entry name" value="Nucleotidylyl transferase"/>
    <property type="match status" value="1"/>
</dbReference>
<dbReference type="FunFam" id="2.170.220.10:FF:000001">
    <property type="entry name" value="methionine--tRNA ligase, mitochondrial"/>
    <property type="match status" value="1"/>
</dbReference>
<dbReference type="Gene3D" id="2.170.220.10">
    <property type="match status" value="1"/>
</dbReference>
<dbReference type="InterPro" id="IPR041872">
    <property type="entry name" value="Anticodon_Met"/>
</dbReference>
<comment type="similarity">
    <text evidence="1 10">Belongs to the class-I aminoacyl-tRNA synthetase family.</text>
</comment>
<dbReference type="AlphaFoldDB" id="A0AAN7DF21"/>
<dbReference type="EMBL" id="JASEJX010000018">
    <property type="protein sequence ID" value="KAK4513300.1"/>
    <property type="molecule type" value="Genomic_DNA"/>
</dbReference>
<dbReference type="InterPro" id="IPR009080">
    <property type="entry name" value="tRNAsynth_Ia_anticodon-bd"/>
</dbReference>
<dbReference type="GeneID" id="89955554"/>
<protein>
    <recommendedName>
        <fullName evidence="9">Probable methionine--tRNA ligase, mitochondrial</fullName>
        <ecNumber evidence="2">6.1.1.10</ecNumber>
    </recommendedName>
</protein>
<evidence type="ECO:0000259" key="12">
    <source>
        <dbReference type="Pfam" id="PF19303"/>
    </source>
</evidence>
<name>A0AAN7DF21_9FUNG</name>
<dbReference type="GO" id="GO:0005739">
    <property type="term" value="C:mitochondrion"/>
    <property type="evidence" value="ECO:0007669"/>
    <property type="project" value="UniProtKB-ARBA"/>
</dbReference>
<evidence type="ECO:0000259" key="11">
    <source>
        <dbReference type="Pfam" id="PF09334"/>
    </source>
</evidence>
<keyword evidence="3 10" id="KW-0436">Ligase</keyword>
<evidence type="ECO:0000256" key="5">
    <source>
        <dbReference type="ARBA" id="ARBA00022840"/>
    </source>
</evidence>
<dbReference type="InterPro" id="IPR033911">
    <property type="entry name" value="MetRS_core"/>
</dbReference>
<dbReference type="Pfam" id="PF19303">
    <property type="entry name" value="Anticodon_3"/>
    <property type="match status" value="1"/>
</dbReference>
<dbReference type="InterPro" id="IPR014758">
    <property type="entry name" value="Met-tRNA_synth"/>
</dbReference>
<dbReference type="InterPro" id="IPR015413">
    <property type="entry name" value="Methionyl/Leucyl_tRNA_Synth"/>
</dbReference>
<comment type="caution">
    <text evidence="13">The sequence shown here is derived from an EMBL/GenBank/DDBJ whole genome shotgun (WGS) entry which is preliminary data.</text>
</comment>
<evidence type="ECO:0000313" key="13">
    <source>
        <dbReference type="EMBL" id="KAK4513300.1"/>
    </source>
</evidence>
<organism evidence="13 14">
    <name type="scientific">Mucor velutinosus</name>
    <dbReference type="NCBI Taxonomy" id="708070"/>
    <lineage>
        <taxon>Eukaryota</taxon>
        <taxon>Fungi</taxon>
        <taxon>Fungi incertae sedis</taxon>
        <taxon>Mucoromycota</taxon>
        <taxon>Mucoromycotina</taxon>
        <taxon>Mucoromycetes</taxon>
        <taxon>Mucorales</taxon>
        <taxon>Mucorineae</taxon>
        <taxon>Mucoraceae</taxon>
        <taxon>Mucor</taxon>
    </lineage>
</organism>
<proteinExistence type="inferred from homology"/>
<dbReference type="Proteomes" id="UP001304243">
    <property type="component" value="Unassembled WGS sequence"/>
</dbReference>
<sequence>MRILSLAYISRRALYKPNFSLVSRHAKHTKAFVSTPIYYVNAVPHIGHLYSTVLADTIRRNYMLHGKEVLMSTGTDEHGLKIQQAAEKNNMKPIEFCNKVSESFKNLFQAANIGYSSFERTTNPHHNKAVHELWNQLLKNGYLYKGKHEGWYAVSDEAFYANNQVQEAVDEKTGEKIMVATESGQRVEWTSEENYKFRLSAFGDRLLQWINENPNAISPNNRKNEVISWINQGLADLSVSRLRSRLDWGIQVPNDPEHTIYVWLDALTNYLTATGYPWSKDAPLKEFFPPDVQVVGKDIVRFHAIYWPAFLLAAGLPLPKQILAHAHWTMGKQKMSKSRGNVADPFQVMKDYGVDPVRYYLVRDGGLADDGDYSEEMIQTRYKKDLAGQLGNLLNRATAASLLPSGSVPGKNQVIHPRDQMLHHQISQTAEDYNKAFEERDFSKAYTCIFDMVSQANKHFAENEPWKMAKQPQDKERLDTVLYYSLEACRVAGILLQPVMPTKMDLLLTRLGVSPQDRYFKNAAQLELKERPLGQIDGVLFPRL</sequence>
<reference evidence="13 14" key="1">
    <citation type="submission" date="2022-11" db="EMBL/GenBank/DDBJ databases">
        <title>Mucor velutinosus strain NIH1002 WGS.</title>
        <authorList>
            <person name="Subramanian P."/>
            <person name="Mullikin J.C."/>
            <person name="Segre J.A."/>
            <person name="Zelazny A.M."/>
        </authorList>
    </citation>
    <scope>NUCLEOTIDE SEQUENCE [LARGE SCALE GENOMIC DNA]</scope>
    <source>
        <strain evidence="13 14">NIH1002</strain>
    </source>
</reference>
<dbReference type="Pfam" id="PF09334">
    <property type="entry name" value="tRNA-synt_1g"/>
    <property type="match status" value="1"/>
</dbReference>
<evidence type="ECO:0000256" key="3">
    <source>
        <dbReference type="ARBA" id="ARBA00022598"/>
    </source>
</evidence>
<evidence type="ECO:0000256" key="10">
    <source>
        <dbReference type="RuleBase" id="RU363039"/>
    </source>
</evidence>
<dbReference type="InterPro" id="IPR014729">
    <property type="entry name" value="Rossmann-like_a/b/a_fold"/>
</dbReference>
<dbReference type="GO" id="GO:0006431">
    <property type="term" value="P:methionyl-tRNA aminoacylation"/>
    <property type="evidence" value="ECO:0007669"/>
    <property type="project" value="InterPro"/>
</dbReference>
<evidence type="ECO:0000256" key="1">
    <source>
        <dbReference type="ARBA" id="ARBA00005594"/>
    </source>
</evidence>
<dbReference type="CDD" id="cd00814">
    <property type="entry name" value="MetRS_core"/>
    <property type="match status" value="1"/>
</dbReference>
<evidence type="ECO:0000256" key="6">
    <source>
        <dbReference type="ARBA" id="ARBA00022917"/>
    </source>
</evidence>
<dbReference type="PRINTS" id="PR01041">
    <property type="entry name" value="TRNASYNTHMET"/>
</dbReference>
<keyword evidence="6 10" id="KW-0648">Protein biosynthesis</keyword>
<keyword evidence="14" id="KW-1185">Reference proteome</keyword>
<evidence type="ECO:0000256" key="2">
    <source>
        <dbReference type="ARBA" id="ARBA00012838"/>
    </source>
</evidence>
<evidence type="ECO:0000256" key="8">
    <source>
        <dbReference type="ARBA" id="ARBA00047364"/>
    </source>
</evidence>
<comment type="catalytic activity">
    <reaction evidence="8">
        <text>tRNA(Met) + L-methionine + ATP = L-methionyl-tRNA(Met) + AMP + diphosphate</text>
        <dbReference type="Rhea" id="RHEA:13481"/>
        <dbReference type="Rhea" id="RHEA-COMP:9667"/>
        <dbReference type="Rhea" id="RHEA-COMP:9698"/>
        <dbReference type="ChEBI" id="CHEBI:30616"/>
        <dbReference type="ChEBI" id="CHEBI:33019"/>
        <dbReference type="ChEBI" id="CHEBI:57844"/>
        <dbReference type="ChEBI" id="CHEBI:78442"/>
        <dbReference type="ChEBI" id="CHEBI:78530"/>
        <dbReference type="ChEBI" id="CHEBI:456215"/>
        <dbReference type="EC" id="6.1.1.10"/>
    </reaction>
</comment>
<dbReference type="PANTHER" id="PTHR43326:SF1">
    <property type="entry name" value="METHIONINE--TRNA LIGASE, MITOCHONDRIAL"/>
    <property type="match status" value="1"/>
</dbReference>
<dbReference type="EC" id="6.1.1.10" evidence="2"/>
<dbReference type="PANTHER" id="PTHR43326">
    <property type="entry name" value="METHIONYL-TRNA SYNTHETASE"/>
    <property type="match status" value="1"/>
</dbReference>
<accession>A0AAN7DF21</accession>
<dbReference type="Gene3D" id="3.40.50.620">
    <property type="entry name" value="HUPs"/>
    <property type="match status" value="1"/>
</dbReference>
<keyword evidence="4 10" id="KW-0547">Nucleotide-binding</keyword>
<dbReference type="SUPFAM" id="SSF47323">
    <property type="entry name" value="Anticodon-binding domain of a subclass of class I aminoacyl-tRNA synthetases"/>
    <property type="match status" value="1"/>
</dbReference>
<keyword evidence="5 10" id="KW-0067">ATP-binding</keyword>
<evidence type="ECO:0000256" key="7">
    <source>
        <dbReference type="ARBA" id="ARBA00023146"/>
    </source>
</evidence>
<evidence type="ECO:0000256" key="9">
    <source>
        <dbReference type="ARBA" id="ARBA00068817"/>
    </source>
</evidence>
<dbReference type="CDD" id="cd07957">
    <property type="entry name" value="Anticodon_Ia_Met"/>
    <property type="match status" value="1"/>
</dbReference>
<dbReference type="InterPro" id="IPR023457">
    <property type="entry name" value="Met-tRNA_synth_2"/>
</dbReference>
<dbReference type="GO" id="GO:0005524">
    <property type="term" value="F:ATP binding"/>
    <property type="evidence" value="ECO:0007669"/>
    <property type="project" value="UniProtKB-KW"/>
</dbReference>
<dbReference type="RefSeq" id="XP_064679966.1">
    <property type="nucleotide sequence ID" value="XM_064831053.1"/>
</dbReference>
<gene>
    <name evidence="13" type="ORF">ATC70_011868</name>
</gene>
<evidence type="ECO:0000313" key="14">
    <source>
        <dbReference type="Proteomes" id="UP001304243"/>
    </source>
</evidence>
<feature type="domain" description="Methionyl/Leucyl tRNA synthetase" evidence="11">
    <location>
        <begin position="32"/>
        <end position="397"/>
    </location>
</feature>
<keyword evidence="7 10" id="KW-0030">Aminoacyl-tRNA synthetase</keyword>
<dbReference type="NCBIfam" id="TIGR00398">
    <property type="entry name" value="metG"/>
    <property type="match status" value="1"/>
</dbReference>
<dbReference type="Gene3D" id="1.10.730.10">
    <property type="entry name" value="Isoleucyl-tRNA Synthetase, Domain 1"/>
    <property type="match status" value="1"/>
</dbReference>